<evidence type="ECO:0000313" key="2">
    <source>
        <dbReference type="Proteomes" id="UP000193648"/>
    </source>
</evidence>
<keyword evidence="2" id="KW-1185">Reference proteome</keyword>
<dbReference type="InParanoid" id="A0A1Y2GMC6"/>
<reference evidence="1 2" key="1">
    <citation type="submission" date="2016-07" db="EMBL/GenBank/DDBJ databases">
        <title>Pervasive Adenine N6-methylation of Active Genes in Fungi.</title>
        <authorList>
            <consortium name="DOE Joint Genome Institute"/>
            <person name="Mondo S.J."/>
            <person name="Dannebaum R.O."/>
            <person name="Kuo R.C."/>
            <person name="Labutti K."/>
            <person name="Haridas S."/>
            <person name="Kuo A."/>
            <person name="Salamov A."/>
            <person name="Ahrendt S.R."/>
            <person name="Lipzen A."/>
            <person name="Sullivan W."/>
            <person name="Andreopoulos W.B."/>
            <person name="Clum A."/>
            <person name="Lindquist E."/>
            <person name="Daum C."/>
            <person name="Ramamoorthy G.K."/>
            <person name="Gryganskyi A."/>
            <person name="Culley D."/>
            <person name="Magnuson J.K."/>
            <person name="James T.Y."/>
            <person name="O'Malley M.A."/>
            <person name="Stajich J.E."/>
            <person name="Spatafora J.W."/>
            <person name="Visel A."/>
            <person name="Grigoriev I.V."/>
        </authorList>
    </citation>
    <scope>NUCLEOTIDE SEQUENCE [LARGE SCALE GENOMIC DNA]</scope>
    <source>
        <strain evidence="1 2">NRRL 3116</strain>
    </source>
</reference>
<dbReference type="RefSeq" id="XP_021881185.1">
    <property type="nucleotide sequence ID" value="XM_022030951.1"/>
</dbReference>
<protein>
    <submittedName>
        <fullName evidence="1">Uncharacterized protein</fullName>
    </submittedName>
</protein>
<sequence length="135" mass="16081">MHLFHAYEDPRACTWKQGNRNMIMRWEGEFCLRYSLYLSKNNGSSLTSILYPRSTGAVFFVQYLYHGLYITRCFMELMYRASFFQTRSSTYTLFYPVYSTDISASIDSYRMQQPYAYLLDLALYNREPLKRLVVG</sequence>
<dbReference type="GeneID" id="33572792"/>
<dbReference type="Proteomes" id="UP000193648">
    <property type="component" value="Unassembled WGS sequence"/>
</dbReference>
<comment type="caution">
    <text evidence="1">The sequence shown here is derived from an EMBL/GenBank/DDBJ whole genome shotgun (WGS) entry which is preliminary data.</text>
</comment>
<proteinExistence type="predicted"/>
<name>A0A1Y2GMC6_9FUNG</name>
<accession>A0A1Y2GMC6</accession>
<dbReference type="EMBL" id="MCFF01000019">
    <property type="protein sequence ID" value="ORZ15437.1"/>
    <property type="molecule type" value="Genomic_DNA"/>
</dbReference>
<organism evidence="1 2">
    <name type="scientific">Lobosporangium transversale</name>
    <dbReference type="NCBI Taxonomy" id="64571"/>
    <lineage>
        <taxon>Eukaryota</taxon>
        <taxon>Fungi</taxon>
        <taxon>Fungi incertae sedis</taxon>
        <taxon>Mucoromycota</taxon>
        <taxon>Mortierellomycotina</taxon>
        <taxon>Mortierellomycetes</taxon>
        <taxon>Mortierellales</taxon>
        <taxon>Mortierellaceae</taxon>
        <taxon>Lobosporangium</taxon>
    </lineage>
</organism>
<gene>
    <name evidence="1" type="ORF">BCR41DRAFT_63124</name>
</gene>
<dbReference type="AlphaFoldDB" id="A0A1Y2GMC6"/>
<evidence type="ECO:0000313" key="1">
    <source>
        <dbReference type="EMBL" id="ORZ15437.1"/>
    </source>
</evidence>